<name>A0A814T3H2_9BILA</name>
<dbReference type="Pfam" id="PF00226">
    <property type="entry name" value="DnaJ"/>
    <property type="match status" value="1"/>
</dbReference>
<feature type="compositionally biased region" description="Low complexity" evidence="1">
    <location>
        <begin position="140"/>
        <end position="151"/>
    </location>
</feature>
<keyword evidence="2" id="KW-0812">Transmembrane</keyword>
<dbReference type="PANTHER" id="PTHR44873:SF1">
    <property type="entry name" value="DNAJ HOMOLOG SUBFAMILY C MEMBER 30, MITOCHONDRIAL"/>
    <property type="match status" value="1"/>
</dbReference>
<dbReference type="PANTHER" id="PTHR44873">
    <property type="entry name" value="DNAJ HOMOLOG SUBFAMILY C MEMBER 30, MITOCHONDRIAL"/>
    <property type="match status" value="1"/>
</dbReference>
<dbReference type="AlphaFoldDB" id="A0A814T3H2"/>
<dbReference type="InterPro" id="IPR018253">
    <property type="entry name" value="DnaJ_domain_CS"/>
</dbReference>
<proteinExistence type="predicted"/>
<dbReference type="InterPro" id="IPR053025">
    <property type="entry name" value="Mito_ATP_Synthase-Asso"/>
</dbReference>
<dbReference type="SMART" id="SM00271">
    <property type="entry name" value="DnaJ"/>
    <property type="match status" value="1"/>
</dbReference>
<evidence type="ECO:0000313" key="4">
    <source>
        <dbReference type="EMBL" id="CAF1017902.1"/>
    </source>
</evidence>
<dbReference type="EMBL" id="CAJNOL010000660">
    <property type="protein sequence ID" value="CAF1156506.1"/>
    <property type="molecule type" value="Genomic_DNA"/>
</dbReference>
<dbReference type="Proteomes" id="UP000663870">
    <property type="component" value="Unassembled WGS sequence"/>
</dbReference>
<sequence length="301" mass="34500">MSNYFNYITRSTTAGSIKYTGTSCSCYCITHRRFYSNQKSINHYDALGVNSNASGKEIKNAFYNLSKKHHPDVNPDDKNAANKFSTLSNAYDILSDPIKRRDYDNELLTRTSPSDPYVTYDRTSTYAQRARAHRPTAWKPPSSSSSSNNPSGGFPGTENAFGNSRSTSYGTFDKEHYDNLFGRYRGPLPQGRSNTYNFDEYYRGHYNEFKFWGTTIKETQERLRRERQEAEHRRQQRANRSTISKASSIAIWCSVGAFVILLANILHDMHFHRPADELRAKFYIIPKSSNNKSSQESSTKS</sequence>
<evidence type="ECO:0000313" key="5">
    <source>
        <dbReference type="EMBL" id="CAF1156506.1"/>
    </source>
</evidence>
<evidence type="ECO:0000313" key="6">
    <source>
        <dbReference type="Proteomes" id="UP000663870"/>
    </source>
</evidence>
<feature type="region of interest" description="Disordered" evidence="1">
    <location>
        <begin position="105"/>
        <end position="167"/>
    </location>
</feature>
<dbReference type="Proteomes" id="UP000663854">
    <property type="component" value="Unassembled WGS sequence"/>
</dbReference>
<evidence type="ECO:0000256" key="2">
    <source>
        <dbReference type="SAM" id="Phobius"/>
    </source>
</evidence>
<dbReference type="InterPro" id="IPR001623">
    <property type="entry name" value="DnaJ_domain"/>
</dbReference>
<feature type="transmembrane region" description="Helical" evidence="2">
    <location>
        <begin position="249"/>
        <end position="266"/>
    </location>
</feature>
<organism evidence="5 6">
    <name type="scientific">Rotaria sordida</name>
    <dbReference type="NCBI Taxonomy" id="392033"/>
    <lineage>
        <taxon>Eukaryota</taxon>
        <taxon>Metazoa</taxon>
        <taxon>Spiralia</taxon>
        <taxon>Gnathifera</taxon>
        <taxon>Rotifera</taxon>
        <taxon>Eurotatoria</taxon>
        <taxon>Bdelloidea</taxon>
        <taxon>Philodinida</taxon>
        <taxon>Philodinidae</taxon>
        <taxon>Rotaria</taxon>
    </lineage>
</organism>
<dbReference type="Gene3D" id="1.10.287.110">
    <property type="entry name" value="DnaJ domain"/>
    <property type="match status" value="1"/>
</dbReference>
<dbReference type="InterPro" id="IPR036869">
    <property type="entry name" value="J_dom_sf"/>
</dbReference>
<accession>A0A814T3H2</accession>
<dbReference type="CDD" id="cd06257">
    <property type="entry name" value="DnaJ"/>
    <property type="match status" value="1"/>
</dbReference>
<dbReference type="PRINTS" id="PR00625">
    <property type="entry name" value="JDOMAIN"/>
</dbReference>
<keyword evidence="6" id="KW-1185">Reference proteome</keyword>
<keyword evidence="2" id="KW-0472">Membrane</keyword>
<gene>
    <name evidence="5" type="ORF">JXQ802_LOCUS22021</name>
    <name evidence="4" type="ORF">PYM288_LOCUS15455</name>
</gene>
<dbReference type="PROSITE" id="PS50076">
    <property type="entry name" value="DNAJ_2"/>
    <property type="match status" value="1"/>
</dbReference>
<evidence type="ECO:0000256" key="1">
    <source>
        <dbReference type="SAM" id="MobiDB-lite"/>
    </source>
</evidence>
<dbReference type="SUPFAM" id="SSF46565">
    <property type="entry name" value="Chaperone J-domain"/>
    <property type="match status" value="1"/>
</dbReference>
<keyword evidence="2" id="KW-1133">Transmembrane helix</keyword>
<feature type="domain" description="J" evidence="3">
    <location>
        <begin position="42"/>
        <end position="107"/>
    </location>
</feature>
<evidence type="ECO:0000259" key="3">
    <source>
        <dbReference type="PROSITE" id="PS50076"/>
    </source>
</evidence>
<dbReference type="EMBL" id="CAJNOH010000371">
    <property type="protein sequence ID" value="CAF1017902.1"/>
    <property type="molecule type" value="Genomic_DNA"/>
</dbReference>
<protein>
    <recommendedName>
        <fullName evidence="3">J domain-containing protein</fullName>
    </recommendedName>
</protein>
<dbReference type="PROSITE" id="PS00636">
    <property type="entry name" value="DNAJ_1"/>
    <property type="match status" value="1"/>
</dbReference>
<comment type="caution">
    <text evidence="5">The sequence shown here is derived from an EMBL/GenBank/DDBJ whole genome shotgun (WGS) entry which is preliminary data.</text>
</comment>
<reference evidence="5" key="1">
    <citation type="submission" date="2021-02" db="EMBL/GenBank/DDBJ databases">
        <authorList>
            <person name="Nowell W R."/>
        </authorList>
    </citation>
    <scope>NUCLEOTIDE SEQUENCE</scope>
</reference>